<evidence type="ECO:0000259" key="12">
    <source>
        <dbReference type="Pfam" id="PF02770"/>
    </source>
</evidence>
<evidence type="ECO:0000259" key="14">
    <source>
        <dbReference type="Pfam" id="PF12806"/>
    </source>
</evidence>
<evidence type="ECO:0000256" key="4">
    <source>
        <dbReference type="ARBA" id="ARBA00022827"/>
    </source>
</evidence>
<comment type="cofactor">
    <cofactor evidence="1 10">
        <name>FAD</name>
        <dbReference type="ChEBI" id="CHEBI:57692"/>
    </cofactor>
</comment>
<proteinExistence type="inferred from homology"/>
<dbReference type="InterPro" id="IPR036250">
    <property type="entry name" value="AcylCo_DH-like_C"/>
</dbReference>
<evidence type="ECO:0000256" key="8">
    <source>
        <dbReference type="ARBA" id="ARBA00066694"/>
    </source>
</evidence>
<dbReference type="OrthoDB" id="5510711at2"/>
<dbReference type="InterPro" id="IPR006091">
    <property type="entry name" value="Acyl-CoA_Oxase/DH_mid-dom"/>
</dbReference>
<dbReference type="GO" id="GO:0016627">
    <property type="term" value="F:oxidoreductase activity, acting on the CH-CH group of donors"/>
    <property type="evidence" value="ECO:0007669"/>
    <property type="project" value="InterPro"/>
</dbReference>
<dbReference type="AlphaFoldDB" id="W9H5S2"/>
<dbReference type="FunFam" id="2.40.110.10:FF:000031">
    <property type="entry name" value="Acyl-CoA dehydrogenase, putative"/>
    <property type="match status" value="1"/>
</dbReference>
<gene>
    <name evidence="15" type="ORF">N825_28200</name>
</gene>
<feature type="domain" description="Acyl-CoA oxidase/dehydrogenase middle" evidence="12">
    <location>
        <begin position="162"/>
        <end position="272"/>
    </location>
</feature>
<dbReference type="InterPro" id="IPR037069">
    <property type="entry name" value="AcylCoA_DH/ox_N_sf"/>
</dbReference>
<evidence type="ECO:0000256" key="6">
    <source>
        <dbReference type="ARBA" id="ARBA00051388"/>
    </source>
</evidence>
<dbReference type="Pfam" id="PF02771">
    <property type="entry name" value="Acyl-CoA_dh_N"/>
    <property type="match status" value="1"/>
</dbReference>
<evidence type="ECO:0000256" key="2">
    <source>
        <dbReference type="ARBA" id="ARBA00009347"/>
    </source>
</evidence>
<keyword evidence="5 10" id="KW-0560">Oxidoreductase</keyword>
<feature type="domain" description="Acyl-CoA dehydrogenase/oxidase C-terminal" evidence="11">
    <location>
        <begin position="284"/>
        <end position="452"/>
    </location>
</feature>
<dbReference type="Proteomes" id="UP000019486">
    <property type="component" value="Unassembled WGS sequence"/>
</dbReference>
<dbReference type="EMBL" id="AVFL01000004">
    <property type="protein sequence ID" value="EWY41404.1"/>
    <property type="molecule type" value="Genomic_DNA"/>
</dbReference>
<evidence type="ECO:0000313" key="16">
    <source>
        <dbReference type="Proteomes" id="UP000019486"/>
    </source>
</evidence>
<evidence type="ECO:0000256" key="10">
    <source>
        <dbReference type="RuleBase" id="RU362125"/>
    </source>
</evidence>
<dbReference type="GO" id="GO:0050660">
    <property type="term" value="F:flavin adenine dinucleotide binding"/>
    <property type="evidence" value="ECO:0007669"/>
    <property type="project" value="InterPro"/>
</dbReference>
<dbReference type="STRING" id="1385369.N825_28200"/>
<accession>W9H5S2</accession>
<dbReference type="Gene3D" id="1.20.140.10">
    <property type="entry name" value="Butyryl-CoA Dehydrogenase, subunit A, domain 3"/>
    <property type="match status" value="1"/>
</dbReference>
<organism evidence="15 16">
    <name type="scientific">Skermanella stibiiresistens SB22</name>
    <dbReference type="NCBI Taxonomy" id="1385369"/>
    <lineage>
        <taxon>Bacteria</taxon>
        <taxon>Pseudomonadati</taxon>
        <taxon>Pseudomonadota</taxon>
        <taxon>Alphaproteobacteria</taxon>
        <taxon>Rhodospirillales</taxon>
        <taxon>Azospirillaceae</taxon>
        <taxon>Skermanella</taxon>
    </lineage>
</organism>
<feature type="domain" description="Acetyl-CoA dehydrogenase-like C-terminal" evidence="14">
    <location>
        <begin position="472"/>
        <end position="594"/>
    </location>
</feature>
<evidence type="ECO:0000256" key="3">
    <source>
        <dbReference type="ARBA" id="ARBA00022630"/>
    </source>
</evidence>
<dbReference type="Pfam" id="PF02770">
    <property type="entry name" value="Acyl-CoA_dh_M"/>
    <property type="match status" value="1"/>
</dbReference>
<dbReference type="SUPFAM" id="SSF47203">
    <property type="entry name" value="Acyl-CoA dehydrogenase C-terminal domain-like"/>
    <property type="match status" value="1"/>
</dbReference>
<protein>
    <recommendedName>
        <fullName evidence="9">3-methylmercaptopropionyl-CoA dehydrogenase</fullName>
        <ecNumber evidence="8">1.3.99.41</ecNumber>
    </recommendedName>
</protein>
<dbReference type="InterPro" id="IPR025878">
    <property type="entry name" value="Acyl-CoA_dh-like_C_dom"/>
</dbReference>
<evidence type="ECO:0000256" key="9">
    <source>
        <dbReference type="ARBA" id="ARBA00069043"/>
    </source>
</evidence>
<dbReference type="InterPro" id="IPR009075">
    <property type="entry name" value="AcylCo_DH/oxidase_C"/>
</dbReference>
<comment type="function">
    <text evidence="7">Involved in the assimilation of dimethylsulphoniopropionate (DMSP), an important compound in the fixation of carbon in marine phytoplankton, by mediating the conversion of 3-(methylthio)propanoyl-CoA (MMPA-CoA) to 3-(methylthio)acryloyl-CoA (MTA-CoA).</text>
</comment>
<evidence type="ECO:0000259" key="11">
    <source>
        <dbReference type="Pfam" id="PF00441"/>
    </source>
</evidence>
<sequence>MPTYKAPLDDVRFILNEVFPVARLAELPGHEDHTPDLIEAVLAEGAKFVENELLPLNRSGDEEGCHYENGVVRTPQGFPEAYAKFIEGGWTGLSCDPDYGGQGLPHVVNFIMEEFICSANLSFGMYPGLSHGAYNALTLHGTDELKRTYLPKLVDGTWAGTMCLTEPHCGTDLGLIRTKAVPDEAEDGAYAITGTKIFISAGEHDLTENILHLVLAKLPDAPAGTRGISLFLVPKFLPRDDGTPGMRNGVMCGSIEHKMGIKASSTCVMNFDGAKGWLVGQPHKGMRAMFTMMNAARLGVGIQGLGLAEVSYQNAVTYARERLQGRSLTGAKAPDKPADPIIVHPDVRKTLLTMRAHTEGCRALACWVGMNIDIAAKHPDPEARRAADDLVALMTPIVKAYFTDHGFDATNMGMQLYGGHGYIREYGMEQFVRDARIAQIYEGANAIQALDLVGRKLPQDMGRLLRQFFHPVSELLEEAQEDPELLEFAIPLAKAFGKLQQATAIVAQKGMKNPDEAGAASTDYLRLFALVALGYMWLRMVKVARERLPKANGAAGFYDSKIKTARFFMTKSLPQVNALFLSIMAGSRVLMDMDADAF</sequence>
<keyword evidence="4 10" id="KW-0274">FAD</keyword>
<dbReference type="PANTHER" id="PTHR42803:SF1">
    <property type="entry name" value="BROAD-SPECIFICITY LINEAR ACYL-COA DEHYDROGENASE FADE5"/>
    <property type="match status" value="1"/>
</dbReference>
<evidence type="ECO:0000256" key="5">
    <source>
        <dbReference type="ARBA" id="ARBA00023002"/>
    </source>
</evidence>
<dbReference type="PANTHER" id="PTHR42803">
    <property type="entry name" value="ACYL-COA DEHYDROGENASE"/>
    <property type="match status" value="1"/>
</dbReference>
<dbReference type="Pfam" id="PF00441">
    <property type="entry name" value="Acyl-CoA_dh_1"/>
    <property type="match status" value="1"/>
</dbReference>
<name>W9H5S2_9PROT</name>
<comment type="catalytic activity">
    <reaction evidence="6">
        <text>3-(methylsulfanyl)propanoyl-CoA + oxidized [electron-transfer flavoprotein] + H(+) = 3-(methylsulfanyl)acryloyl-CoA + reduced [electron-transfer flavoprotein]</text>
        <dbReference type="Rhea" id="RHEA:52612"/>
        <dbReference type="Rhea" id="RHEA-COMP:10685"/>
        <dbReference type="Rhea" id="RHEA-COMP:10686"/>
        <dbReference type="ChEBI" id="CHEBI:15378"/>
        <dbReference type="ChEBI" id="CHEBI:57692"/>
        <dbReference type="ChEBI" id="CHEBI:58307"/>
        <dbReference type="ChEBI" id="CHEBI:82815"/>
        <dbReference type="ChEBI" id="CHEBI:84994"/>
        <dbReference type="EC" id="1.3.99.41"/>
    </reaction>
    <physiologicalReaction direction="left-to-right" evidence="6">
        <dbReference type="Rhea" id="RHEA:52613"/>
    </physiologicalReaction>
</comment>
<reference evidence="15 16" key="1">
    <citation type="submission" date="2013-08" db="EMBL/GenBank/DDBJ databases">
        <title>The genome sequence of Skermanella stibiiresistens.</title>
        <authorList>
            <person name="Zhu W."/>
            <person name="Wang G."/>
        </authorList>
    </citation>
    <scope>NUCLEOTIDE SEQUENCE [LARGE SCALE GENOMIC DNA]</scope>
    <source>
        <strain evidence="15 16">SB22</strain>
    </source>
</reference>
<dbReference type="SUPFAM" id="SSF56645">
    <property type="entry name" value="Acyl-CoA dehydrogenase NM domain-like"/>
    <property type="match status" value="1"/>
</dbReference>
<dbReference type="Gene3D" id="2.40.110.10">
    <property type="entry name" value="Butyryl-CoA Dehydrogenase, subunit A, domain 2"/>
    <property type="match status" value="1"/>
</dbReference>
<comment type="caution">
    <text evidence="15">The sequence shown here is derived from an EMBL/GenBank/DDBJ whole genome shotgun (WGS) entry which is preliminary data.</text>
</comment>
<dbReference type="Pfam" id="PF12806">
    <property type="entry name" value="Acyl-CoA_dh_C"/>
    <property type="match status" value="1"/>
</dbReference>
<evidence type="ECO:0000259" key="13">
    <source>
        <dbReference type="Pfam" id="PF02771"/>
    </source>
</evidence>
<dbReference type="InterPro" id="IPR009100">
    <property type="entry name" value="AcylCoA_DH/oxidase_NM_dom_sf"/>
</dbReference>
<keyword evidence="16" id="KW-1185">Reference proteome</keyword>
<dbReference type="EC" id="1.3.99.41" evidence="8"/>
<evidence type="ECO:0000256" key="7">
    <source>
        <dbReference type="ARBA" id="ARBA00058683"/>
    </source>
</evidence>
<dbReference type="PATRIC" id="fig|1385369.3.peg.1579"/>
<dbReference type="Gene3D" id="1.10.540.10">
    <property type="entry name" value="Acyl-CoA dehydrogenase/oxidase, N-terminal domain"/>
    <property type="match status" value="1"/>
</dbReference>
<dbReference type="InterPro" id="IPR013786">
    <property type="entry name" value="AcylCoA_DH/ox_N"/>
</dbReference>
<dbReference type="InterPro" id="IPR046373">
    <property type="entry name" value="Acyl-CoA_Oxase/DH_mid-dom_sf"/>
</dbReference>
<dbReference type="InterPro" id="IPR052166">
    <property type="entry name" value="Diverse_Acyl-CoA_DH"/>
</dbReference>
<dbReference type="RefSeq" id="WP_037449243.1">
    <property type="nucleotide sequence ID" value="NZ_AVFL01000004.1"/>
</dbReference>
<keyword evidence="3 10" id="KW-0285">Flavoprotein</keyword>
<comment type="similarity">
    <text evidence="2 10">Belongs to the acyl-CoA dehydrogenase family.</text>
</comment>
<evidence type="ECO:0000256" key="1">
    <source>
        <dbReference type="ARBA" id="ARBA00001974"/>
    </source>
</evidence>
<evidence type="ECO:0000313" key="15">
    <source>
        <dbReference type="EMBL" id="EWY41404.1"/>
    </source>
</evidence>
<feature type="domain" description="Acyl-CoA dehydrogenase/oxidase N-terminal" evidence="13">
    <location>
        <begin position="40"/>
        <end position="156"/>
    </location>
</feature>